<evidence type="ECO:0000313" key="4">
    <source>
        <dbReference type="Proteomes" id="UP000219329"/>
    </source>
</evidence>
<dbReference type="GO" id="GO:0045454">
    <property type="term" value="P:cell redox homeostasis"/>
    <property type="evidence" value="ECO:0007669"/>
    <property type="project" value="TreeGrafter"/>
</dbReference>
<proteinExistence type="predicted"/>
<dbReference type="AlphaFoldDB" id="A0A2A5WD50"/>
<keyword evidence="1" id="KW-0732">Signal</keyword>
<evidence type="ECO:0000313" key="3">
    <source>
        <dbReference type="EMBL" id="PDH34066.1"/>
    </source>
</evidence>
<dbReference type="PANTHER" id="PTHR32234">
    <property type="entry name" value="THIOL:DISULFIDE INTERCHANGE PROTEIN DSBD"/>
    <property type="match status" value="1"/>
</dbReference>
<accession>A0A2A5WD50</accession>
<dbReference type="InterPro" id="IPR028250">
    <property type="entry name" value="DsbDN"/>
</dbReference>
<evidence type="ECO:0000256" key="1">
    <source>
        <dbReference type="SAM" id="SignalP"/>
    </source>
</evidence>
<gene>
    <name evidence="3" type="ORF">CNF02_06840</name>
</gene>
<protein>
    <recommendedName>
        <fullName evidence="2">Thiol:disulfide interchange protein DsbD N-terminal domain-containing protein</fullName>
    </recommendedName>
</protein>
<dbReference type="SUPFAM" id="SSF74863">
    <property type="entry name" value="Thiol:disulfide interchange protein DsbD, N-terminal domain (DsbD-alpha)"/>
    <property type="match status" value="1"/>
</dbReference>
<dbReference type="Proteomes" id="UP000219329">
    <property type="component" value="Unassembled WGS sequence"/>
</dbReference>
<feature type="domain" description="Thiol:disulfide interchange protein DsbD N-terminal" evidence="2">
    <location>
        <begin position="45"/>
        <end position="160"/>
    </location>
</feature>
<feature type="signal peptide" evidence="1">
    <location>
        <begin position="1"/>
        <end position="24"/>
    </location>
</feature>
<dbReference type="InterPro" id="IPR036929">
    <property type="entry name" value="DsbDN_sf"/>
</dbReference>
<dbReference type="PANTHER" id="PTHR32234:SF0">
    <property type="entry name" value="THIOL:DISULFIDE INTERCHANGE PROTEIN DSBD"/>
    <property type="match status" value="1"/>
</dbReference>
<feature type="chain" id="PRO_5012766153" description="Thiol:disulfide interchange protein DsbD N-terminal domain-containing protein" evidence="1">
    <location>
        <begin position="25"/>
        <end position="161"/>
    </location>
</feature>
<dbReference type="GO" id="GO:0015035">
    <property type="term" value="F:protein-disulfide reductase activity"/>
    <property type="evidence" value="ECO:0007669"/>
    <property type="project" value="TreeGrafter"/>
</dbReference>
<dbReference type="Pfam" id="PF11412">
    <property type="entry name" value="DsbD_N"/>
    <property type="match status" value="1"/>
</dbReference>
<sequence length="161" mass="18438">MNMRNTLTTLFTLCLLGLPLTAWSQLDRNSITSLTQENQQQMVPLSLKEAFPYYVSELSPGKYRINWVLAQGHYLYRHALQFSLLQTEGGDSLPVNYELPDGVQKTDQFFGQIEAYYNLLSIDLNLTTVPEPEAGLMIQYQGCAEWGFCYPPQRAFFKLLP</sequence>
<comment type="caution">
    <text evidence="3">The sequence shown here is derived from an EMBL/GenBank/DDBJ whole genome shotgun (WGS) entry which is preliminary data.</text>
</comment>
<evidence type="ECO:0000259" key="2">
    <source>
        <dbReference type="Pfam" id="PF11412"/>
    </source>
</evidence>
<organism evidence="3 4">
    <name type="scientific">OM182 bacterium MED-G28</name>
    <dbReference type="NCBI Taxonomy" id="1986256"/>
    <lineage>
        <taxon>Bacteria</taxon>
        <taxon>Pseudomonadati</taxon>
        <taxon>Pseudomonadota</taxon>
        <taxon>Gammaproteobacteria</taxon>
        <taxon>OMG group</taxon>
        <taxon>OM182 clade</taxon>
    </lineage>
</organism>
<reference evidence="3 4" key="1">
    <citation type="submission" date="2017-08" db="EMBL/GenBank/DDBJ databases">
        <title>Fine stratification of microbial communities through a metagenomic profile of the photic zone.</title>
        <authorList>
            <person name="Haro-Moreno J.M."/>
            <person name="Lopez-Perez M."/>
            <person name="De La Torre J."/>
            <person name="Picazo A."/>
            <person name="Camacho A."/>
            <person name="Rodriguez-Valera F."/>
        </authorList>
    </citation>
    <scope>NUCLEOTIDE SEQUENCE [LARGE SCALE GENOMIC DNA]</scope>
    <source>
        <strain evidence="3">MED-G28</strain>
    </source>
</reference>
<name>A0A2A5WD50_9GAMM</name>
<dbReference type="Gene3D" id="2.60.40.1250">
    <property type="entry name" value="Thiol:disulfide interchange protein DsbD, N-terminal domain"/>
    <property type="match status" value="1"/>
</dbReference>
<dbReference type="EMBL" id="NTJZ01000005">
    <property type="protein sequence ID" value="PDH34066.1"/>
    <property type="molecule type" value="Genomic_DNA"/>
</dbReference>